<accession>A0A6C0IDX4</accession>
<feature type="transmembrane region" description="Helical" evidence="2">
    <location>
        <begin position="7"/>
        <end position="26"/>
    </location>
</feature>
<feature type="region of interest" description="Disordered" evidence="1">
    <location>
        <begin position="88"/>
        <end position="126"/>
    </location>
</feature>
<proteinExistence type="predicted"/>
<evidence type="ECO:0000256" key="1">
    <source>
        <dbReference type="SAM" id="MobiDB-lite"/>
    </source>
</evidence>
<name>A0A6C0IDX4_9ZZZZ</name>
<sequence length="165" mass="17723">MNVENGLIVANLVVFVAAPFLPNVVYTGFVDTYVGAVLLMVAALYTASYGYLQTLSGFIGIASLFAESHARKAKLIKKDCGIEKKGSYEEQLAPAPPVVPGEVHPDAQEPEPQEPVTFMPKEDDGSNAFKAVDTTINTKVPLNTTSLSKDAENVYTNSNLAEKLD</sequence>
<dbReference type="EMBL" id="MN740165">
    <property type="protein sequence ID" value="QHT91321.1"/>
    <property type="molecule type" value="Genomic_DNA"/>
</dbReference>
<reference evidence="3" key="1">
    <citation type="journal article" date="2020" name="Nature">
        <title>Giant virus diversity and host interactions through global metagenomics.</title>
        <authorList>
            <person name="Schulz F."/>
            <person name="Roux S."/>
            <person name="Paez-Espino D."/>
            <person name="Jungbluth S."/>
            <person name="Walsh D.A."/>
            <person name="Denef V.J."/>
            <person name="McMahon K.D."/>
            <person name="Konstantinidis K.T."/>
            <person name="Eloe-Fadrosh E.A."/>
            <person name="Kyrpides N.C."/>
            <person name="Woyke T."/>
        </authorList>
    </citation>
    <scope>NUCLEOTIDE SEQUENCE</scope>
    <source>
        <strain evidence="3">GVMAG-M-3300023184-77</strain>
    </source>
</reference>
<evidence type="ECO:0000313" key="3">
    <source>
        <dbReference type="EMBL" id="QHT91321.1"/>
    </source>
</evidence>
<keyword evidence="2" id="KW-0812">Transmembrane</keyword>
<dbReference type="AlphaFoldDB" id="A0A6C0IDX4"/>
<keyword evidence="2" id="KW-0472">Membrane</keyword>
<evidence type="ECO:0000256" key="2">
    <source>
        <dbReference type="SAM" id="Phobius"/>
    </source>
</evidence>
<organism evidence="3">
    <name type="scientific">viral metagenome</name>
    <dbReference type="NCBI Taxonomy" id="1070528"/>
    <lineage>
        <taxon>unclassified sequences</taxon>
        <taxon>metagenomes</taxon>
        <taxon>organismal metagenomes</taxon>
    </lineage>
</organism>
<keyword evidence="2" id="KW-1133">Transmembrane helix</keyword>
<protein>
    <submittedName>
        <fullName evidence="3">Uncharacterized protein</fullName>
    </submittedName>
</protein>